<dbReference type="Proteomes" id="UP000766904">
    <property type="component" value="Unassembled WGS sequence"/>
</dbReference>
<organism evidence="3 4">
    <name type="scientific">Natronococcus pandeyae</name>
    <dbReference type="NCBI Taxonomy" id="2055836"/>
    <lineage>
        <taxon>Archaea</taxon>
        <taxon>Methanobacteriati</taxon>
        <taxon>Methanobacteriota</taxon>
        <taxon>Stenosarchaea group</taxon>
        <taxon>Halobacteria</taxon>
        <taxon>Halobacteriales</taxon>
        <taxon>Natrialbaceae</taxon>
        <taxon>Natronococcus</taxon>
    </lineage>
</organism>
<dbReference type="OrthoDB" id="285635at2157"/>
<dbReference type="Pfam" id="PF25213">
    <property type="entry name" value="HVO_A0261_N"/>
    <property type="match status" value="1"/>
</dbReference>
<gene>
    <name evidence="3" type="ORF">CV102_20115</name>
</gene>
<evidence type="ECO:0000313" key="3">
    <source>
        <dbReference type="EMBL" id="TYL36905.1"/>
    </source>
</evidence>
<dbReference type="Gene3D" id="1.10.10.10">
    <property type="entry name" value="Winged helix-like DNA-binding domain superfamily/Winged helix DNA-binding domain"/>
    <property type="match status" value="1"/>
</dbReference>
<evidence type="ECO:0000313" key="4">
    <source>
        <dbReference type="Proteomes" id="UP000766904"/>
    </source>
</evidence>
<reference evidence="3" key="1">
    <citation type="submission" date="2017-11" db="EMBL/GenBank/DDBJ databases">
        <authorList>
            <person name="Kajale S.C."/>
            <person name="Sharma A."/>
        </authorList>
    </citation>
    <scope>NUCLEOTIDE SEQUENCE</scope>
    <source>
        <strain evidence="3">LS1_42</strain>
    </source>
</reference>
<feature type="region of interest" description="Disordered" evidence="1">
    <location>
        <begin position="68"/>
        <end position="87"/>
    </location>
</feature>
<dbReference type="SUPFAM" id="SSF46785">
    <property type="entry name" value="Winged helix' DNA-binding domain"/>
    <property type="match status" value="1"/>
</dbReference>
<dbReference type="InterPro" id="IPR057527">
    <property type="entry name" value="HVO_A0261-like_N"/>
</dbReference>
<name>A0A8J8PYR1_9EURY</name>
<sequence>MTPMDDHVLQTLKTSELVLTPSIIALNIDRSREAVSRRLTELSDRGFVERVDRGKYEITTVGEQYLDGELPVRESEDDTRSSLSGDD</sequence>
<dbReference type="InterPro" id="IPR036388">
    <property type="entry name" value="WH-like_DNA-bd_sf"/>
</dbReference>
<feature type="domain" description="HVO-A0261-like N-terminal" evidence="2">
    <location>
        <begin position="8"/>
        <end position="67"/>
    </location>
</feature>
<dbReference type="AlphaFoldDB" id="A0A8J8PYR1"/>
<accession>A0A8J8PYR1</accession>
<dbReference type="EMBL" id="PHNJ01000014">
    <property type="protein sequence ID" value="TYL36905.1"/>
    <property type="molecule type" value="Genomic_DNA"/>
</dbReference>
<feature type="compositionally biased region" description="Basic and acidic residues" evidence="1">
    <location>
        <begin position="70"/>
        <end position="80"/>
    </location>
</feature>
<keyword evidence="4" id="KW-1185">Reference proteome</keyword>
<evidence type="ECO:0000259" key="2">
    <source>
        <dbReference type="Pfam" id="PF25213"/>
    </source>
</evidence>
<evidence type="ECO:0000256" key="1">
    <source>
        <dbReference type="SAM" id="MobiDB-lite"/>
    </source>
</evidence>
<dbReference type="InterPro" id="IPR036390">
    <property type="entry name" value="WH_DNA-bd_sf"/>
</dbReference>
<comment type="caution">
    <text evidence="3">The sequence shown here is derived from an EMBL/GenBank/DDBJ whole genome shotgun (WGS) entry which is preliminary data.</text>
</comment>
<protein>
    <submittedName>
        <fullName evidence="3">Transcriptional regulator</fullName>
    </submittedName>
</protein>
<proteinExistence type="predicted"/>